<proteinExistence type="inferred from homology"/>
<dbReference type="Pfam" id="PF04143">
    <property type="entry name" value="Sulf_transp"/>
    <property type="match status" value="1"/>
</dbReference>
<comment type="similarity">
    <text evidence="8">Belongs to the TsuA/YedE (TC 9.B.102) family.</text>
</comment>
<feature type="transmembrane region" description="Helical" evidence="9">
    <location>
        <begin position="81"/>
        <end position="98"/>
    </location>
</feature>
<keyword evidence="3" id="KW-1003">Cell membrane</keyword>
<dbReference type="Proteomes" id="UP001157914">
    <property type="component" value="Unassembled WGS sequence"/>
</dbReference>
<feature type="transmembrane region" description="Helical" evidence="9">
    <location>
        <begin position="118"/>
        <end position="139"/>
    </location>
</feature>
<evidence type="ECO:0000256" key="1">
    <source>
        <dbReference type="ARBA" id="ARBA00004429"/>
    </source>
</evidence>
<keyword evidence="2" id="KW-0813">Transport</keyword>
<comment type="caution">
    <text evidence="10">The sequence shown here is derived from an EMBL/GenBank/DDBJ whole genome shotgun (WGS) entry which is preliminary data.</text>
</comment>
<dbReference type="PANTHER" id="PTHR30574">
    <property type="entry name" value="INNER MEMBRANE PROTEIN YEDE"/>
    <property type="match status" value="1"/>
</dbReference>
<sequence>MQLPSAFRHSLAIWDCCPYSPCRIGLKMDLTALLDRLSEPTLLVLGGLTVGGLFGALAQQSRFCLRAAALEFSRRRPSDRLPIWLLAFSSAVLATQLITQFGQIDVQETRQLASPQSLSGALIGGSMFGTGMVLARGCASRLLVLSATGNLRALLSGLVFAVVAQASLHGIFKPIRDWLSGLWTTNDIGGNDLTSFLGMTEATVFLFGGLWFIAGVVFAVRNRSSFWHMVTAVGVGLTIPLALWFTTSMSRQAFDPVSIDGVTFTGPSADMLMLFLSAPFETIDFNTGLVPGVFLGSFLAALITRQLLLQGFESGSSMARYLSGAALMGFGGMLAGGCAVGAGITGASLFAMTAWLTLIGIWLSAVITDHLLENAPRVTSIPLNALGNGTRSAQ</sequence>
<protein>
    <submittedName>
        <fullName evidence="10">Sulphur transport</fullName>
    </submittedName>
</protein>
<dbReference type="EMBL" id="FXTT01000002">
    <property type="protein sequence ID" value="SMP20755.1"/>
    <property type="molecule type" value="Genomic_DNA"/>
</dbReference>
<feature type="transmembrane region" description="Helical" evidence="9">
    <location>
        <begin position="202"/>
        <end position="220"/>
    </location>
</feature>
<keyword evidence="4" id="KW-0997">Cell inner membrane</keyword>
<dbReference type="InterPro" id="IPR007272">
    <property type="entry name" value="Sulf_transp_TsuA/YedE"/>
</dbReference>
<feature type="transmembrane region" description="Helical" evidence="9">
    <location>
        <begin position="289"/>
        <end position="309"/>
    </location>
</feature>
<evidence type="ECO:0000313" key="10">
    <source>
        <dbReference type="EMBL" id="SMP20755.1"/>
    </source>
</evidence>
<feature type="transmembrane region" description="Helical" evidence="9">
    <location>
        <begin position="151"/>
        <end position="172"/>
    </location>
</feature>
<evidence type="ECO:0000256" key="5">
    <source>
        <dbReference type="ARBA" id="ARBA00022692"/>
    </source>
</evidence>
<feature type="transmembrane region" description="Helical" evidence="9">
    <location>
        <begin position="227"/>
        <end position="246"/>
    </location>
</feature>
<feature type="transmembrane region" description="Helical" evidence="9">
    <location>
        <begin position="321"/>
        <end position="344"/>
    </location>
</feature>
<keyword evidence="6 9" id="KW-1133">Transmembrane helix</keyword>
<evidence type="ECO:0000256" key="9">
    <source>
        <dbReference type="SAM" id="Phobius"/>
    </source>
</evidence>
<comment type="subcellular location">
    <subcellularLocation>
        <location evidence="1">Cell inner membrane</location>
        <topology evidence="1">Multi-pass membrane protein</topology>
    </subcellularLocation>
</comment>
<feature type="transmembrane region" description="Helical" evidence="9">
    <location>
        <begin position="42"/>
        <end position="60"/>
    </location>
</feature>
<organism evidence="10 11">
    <name type="scientific">Roseibium denhamense</name>
    <dbReference type="NCBI Taxonomy" id="76305"/>
    <lineage>
        <taxon>Bacteria</taxon>
        <taxon>Pseudomonadati</taxon>
        <taxon>Pseudomonadota</taxon>
        <taxon>Alphaproteobacteria</taxon>
        <taxon>Hyphomicrobiales</taxon>
        <taxon>Stappiaceae</taxon>
        <taxon>Roseibium</taxon>
    </lineage>
</organism>
<accession>A0ABY1NXI4</accession>
<keyword evidence="11" id="KW-1185">Reference proteome</keyword>
<keyword evidence="7 9" id="KW-0472">Membrane</keyword>
<evidence type="ECO:0000256" key="3">
    <source>
        <dbReference type="ARBA" id="ARBA00022475"/>
    </source>
</evidence>
<evidence type="ECO:0000256" key="6">
    <source>
        <dbReference type="ARBA" id="ARBA00022989"/>
    </source>
</evidence>
<evidence type="ECO:0000256" key="4">
    <source>
        <dbReference type="ARBA" id="ARBA00022519"/>
    </source>
</evidence>
<evidence type="ECO:0000256" key="8">
    <source>
        <dbReference type="ARBA" id="ARBA00035655"/>
    </source>
</evidence>
<keyword evidence="5 9" id="KW-0812">Transmembrane</keyword>
<gene>
    <name evidence="10" type="ORF">SAMN06265374_2139</name>
</gene>
<reference evidence="10 11" key="1">
    <citation type="submission" date="2017-05" db="EMBL/GenBank/DDBJ databases">
        <authorList>
            <person name="Varghese N."/>
            <person name="Submissions S."/>
        </authorList>
    </citation>
    <scope>NUCLEOTIDE SEQUENCE [LARGE SCALE GENOMIC DNA]</scope>
    <source>
        <strain evidence="10 11">DSM 15949</strain>
    </source>
</reference>
<name>A0ABY1NXI4_9HYPH</name>
<feature type="transmembrane region" description="Helical" evidence="9">
    <location>
        <begin position="350"/>
        <end position="372"/>
    </location>
</feature>
<evidence type="ECO:0000256" key="7">
    <source>
        <dbReference type="ARBA" id="ARBA00023136"/>
    </source>
</evidence>
<dbReference type="PANTHER" id="PTHR30574:SF1">
    <property type="entry name" value="SULPHUR TRANSPORT DOMAIN-CONTAINING PROTEIN"/>
    <property type="match status" value="1"/>
</dbReference>
<evidence type="ECO:0000256" key="2">
    <source>
        <dbReference type="ARBA" id="ARBA00022448"/>
    </source>
</evidence>
<evidence type="ECO:0000313" key="11">
    <source>
        <dbReference type="Proteomes" id="UP001157914"/>
    </source>
</evidence>